<dbReference type="GO" id="GO:0015078">
    <property type="term" value="F:proton transmembrane transporter activity"/>
    <property type="evidence" value="ECO:0007669"/>
    <property type="project" value="InterPro"/>
</dbReference>
<comment type="similarity">
    <text evidence="2 14">Belongs to the ATPase protein 8 family.</text>
</comment>
<dbReference type="GO" id="GO:0031966">
    <property type="term" value="C:mitochondrial membrane"/>
    <property type="evidence" value="ECO:0007669"/>
    <property type="project" value="UniProtKB-SubCell"/>
</dbReference>
<evidence type="ECO:0000256" key="11">
    <source>
        <dbReference type="ARBA" id="ARBA00023310"/>
    </source>
</evidence>
<dbReference type="InterPro" id="IPR050635">
    <property type="entry name" value="ATPase_protein_8"/>
</dbReference>
<evidence type="ECO:0000256" key="15">
    <source>
        <dbReference type="SAM" id="Phobius"/>
    </source>
</evidence>
<gene>
    <name evidence="16" type="primary">ATP8</name>
</gene>
<evidence type="ECO:0000256" key="14">
    <source>
        <dbReference type="RuleBase" id="RU003661"/>
    </source>
</evidence>
<reference evidence="16" key="1">
    <citation type="submission" date="2013-01" db="EMBL/GenBank/DDBJ databases">
        <authorList>
            <person name="Xu T.J."/>
            <person name="Jin X.X."/>
            <person name="Wang R.X."/>
        </authorList>
    </citation>
    <scope>NUCLEOTIDE SEQUENCE</scope>
</reference>
<comment type="function">
    <text evidence="12">Subunit 8, of the mitochondrial membrane ATP synthase complex (F(1)F(0) ATP synthase or Complex V) that produces ATP from ADP in the presence of a proton gradient across the membrane which is generated by electron transport complexes of the respiratory chain. ATP synthase complex consist of a soluble F(1) head domain - the catalytic core - and a membrane F(1) domain - the membrane proton channel. These two domains are linked by a central stalk rotating inside the F(1) region and a stationary peripheral stalk. During catalysis, ATP synthesis in the catalytic domain of F(1) is coupled via a rotary mechanism of the central stalk subunits to proton translocation. In vivo, can only synthesize ATP although its ATP hydrolase activity can be activated artificially in vitro. Part of the complex F(0) domain.</text>
</comment>
<dbReference type="GO" id="GO:0015986">
    <property type="term" value="P:proton motive force-driven ATP synthesis"/>
    <property type="evidence" value="ECO:0007669"/>
    <property type="project" value="InterPro"/>
</dbReference>
<comment type="subunit">
    <text evidence="13">Component of the ATP synthase complex composed at least of ATP5F1A/subunit alpha, ATP5F1B/subunit beta, ATP5MC1/subunit c (homooctomer), MT-ATP6/subunit a, MT-ATP8/subunit 8, ATP5ME/subunit e, ATP5MF/subunit f, ATP5MG/subunit g, ATP5MK/subunit k, ATP5MJ/subunit j, ATP5F1C/subunit gamma, ATP5F1D/subunit delta, ATP5F1E/subunit epsilon, ATP5PF/subunit F6, ATP5PB/subunit b, ATP5PD/subunit d, ATP5PO/subunit OSCP. ATP synthase complex consists of a soluble F(1) head domain (subunits alpha(3) and beta(3)) - the catalytic core - and a membrane F(0) domain - the membrane proton channel (subunits c, a, 8, e, f, g, k and j). These two domains are linked by a central stalk (subunits gamma, delta, and epsilon) rotating inside the F1 region and a stationary peripheral stalk (subunits F6, b, d, and OSCP).</text>
</comment>
<evidence type="ECO:0000313" key="16">
    <source>
        <dbReference type="EMBL" id="AGG84365.1"/>
    </source>
</evidence>
<evidence type="ECO:0000256" key="6">
    <source>
        <dbReference type="ARBA" id="ARBA00022781"/>
    </source>
</evidence>
<dbReference type="InterPro" id="IPR001421">
    <property type="entry name" value="ATP8_metazoa"/>
</dbReference>
<evidence type="ECO:0000256" key="5">
    <source>
        <dbReference type="ARBA" id="ARBA00022692"/>
    </source>
</evidence>
<keyword evidence="8 14" id="KW-0406">Ion transport</keyword>
<keyword evidence="7 15" id="KW-1133">Transmembrane helix</keyword>
<evidence type="ECO:0000256" key="8">
    <source>
        <dbReference type="ARBA" id="ARBA00023065"/>
    </source>
</evidence>
<keyword evidence="10 15" id="KW-0472">Membrane</keyword>
<proteinExistence type="inferred from homology"/>
<geneLocation type="mitochondrion" evidence="16"/>
<evidence type="ECO:0000256" key="9">
    <source>
        <dbReference type="ARBA" id="ARBA00023128"/>
    </source>
</evidence>
<feature type="transmembrane region" description="Helical" evidence="15">
    <location>
        <begin position="6"/>
        <end position="25"/>
    </location>
</feature>
<keyword evidence="11" id="KW-0066">ATP synthesis</keyword>
<dbReference type="GeneID" id="15088261"/>
<evidence type="ECO:0000256" key="13">
    <source>
        <dbReference type="ARBA" id="ARBA00064647"/>
    </source>
</evidence>
<dbReference type="GO" id="GO:0045259">
    <property type="term" value="C:proton-transporting ATP synthase complex"/>
    <property type="evidence" value="ECO:0007669"/>
    <property type="project" value="UniProtKB-KW"/>
</dbReference>
<sequence>MPQLNPSPWFAIMIFSWLVLLVVVVPKVLNHIFPNEATPQSAQTPKTNTWHWPW</sequence>
<organism evidence="16">
    <name type="scientific">Lophiogobius ocellicauda</name>
    <dbReference type="NCBI Taxonomy" id="1302777"/>
    <lineage>
        <taxon>Eukaryota</taxon>
        <taxon>Metazoa</taxon>
        <taxon>Chordata</taxon>
        <taxon>Craniata</taxon>
        <taxon>Vertebrata</taxon>
        <taxon>Euteleostomi</taxon>
        <taxon>Actinopterygii</taxon>
        <taxon>Neopterygii</taxon>
        <taxon>Teleostei</taxon>
        <taxon>Neoteleostei</taxon>
        <taxon>Acanthomorphata</taxon>
        <taxon>Gobiaria</taxon>
        <taxon>Gobiiformes</taxon>
        <taxon>Gobioidei</taxon>
        <taxon>Gobiidae</taxon>
        <taxon>Gobionellinae</taxon>
        <taxon>Lophiogobius</taxon>
    </lineage>
</organism>
<accession>M4N9B3</accession>
<keyword evidence="5 14" id="KW-0812">Transmembrane</keyword>
<keyword evidence="3 14" id="KW-0813">Transport</keyword>
<evidence type="ECO:0000256" key="3">
    <source>
        <dbReference type="ARBA" id="ARBA00022448"/>
    </source>
</evidence>
<protein>
    <recommendedName>
        <fullName evidence="14">ATP synthase complex subunit 8</fullName>
    </recommendedName>
</protein>
<dbReference type="PANTHER" id="PTHR39937">
    <property type="entry name" value="ATP SYNTHASE PROTEIN 8"/>
    <property type="match status" value="1"/>
</dbReference>
<evidence type="ECO:0000256" key="12">
    <source>
        <dbReference type="ARBA" id="ARBA00053067"/>
    </source>
</evidence>
<reference evidence="16" key="2">
    <citation type="journal article" date="2014" name="Mitochondrial DNA">
        <title>The complete mitochondrial genome of Lophiogobius ocellicauda (Perciformes, Gobiidae).</title>
        <authorList>
            <person name="Quan X."/>
            <person name="Jin X."/>
            <person name="Sun Y."/>
        </authorList>
    </citation>
    <scope>NUCLEOTIDE SEQUENCE</scope>
</reference>
<dbReference type="AlphaFoldDB" id="M4N9B3"/>
<keyword evidence="4 14" id="KW-0138">CF(0)</keyword>
<dbReference type="Pfam" id="PF00895">
    <property type="entry name" value="ATP-synt_8"/>
    <property type="match status" value="1"/>
</dbReference>
<dbReference type="PANTHER" id="PTHR39937:SF1">
    <property type="entry name" value="ATP SYNTHASE PROTEIN 8"/>
    <property type="match status" value="1"/>
</dbReference>
<evidence type="ECO:0000256" key="1">
    <source>
        <dbReference type="ARBA" id="ARBA00004304"/>
    </source>
</evidence>
<dbReference type="RefSeq" id="YP_007627139.1">
    <property type="nucleotide sequence ID" value="NC_020783.1"/>
</dbReference>
<name>M4N9B3_9GOBI</name>
<evidence type="ECO:0000256" key="4">
    <source>
        <dbReference type="ARBA" id="ARBA00022547"/>
    </source>
</evidence>
<keyword evidence="9 14" id="KW-0496">Mitochondrion</keyword>
<dbReference type="CTD" id="4509"/>
<evidence type="ECO:0000256" key="7">
    <source>
        <dbReference type="ARBA" id="ARBA00022989"/>
    </source>
</evidence>
<dbReference type="EMBL" id="KC480264">
    <property type="protein sequence ID" value="AGG84365.1"/>
    <property type="molecule type" value="Genomic_DNA"/>
</dbReference>
<keyword evidence="6 14" id="KW-0375">Hydrogen ion transport</keyword>
<evidence type="ECO:0000256" key="2">
    <source>
        <dbReference type="ARBA" id="ARBA00008892"/>
    </source>
</evidence>
<comment type="subcellular location">
    <subcellularLocation>
        <location evidence="1 14">Mitochondrion membrane</location>
        <topology evidence="1 14">Single-pass membrane protein</topology>
    </subcellularLocation>
</comment>
<evidence type="ECO:0000256" key="10">
    <source>
        <dbReference type="ARBA" id="ARBA00023136"/>
    </source>
</evidence>